<proteinExistence type="predicted"/>
<dbReference type="KEGG" id="vg:9284682"/>
<name>D7NW71_9CAUD</name>
<organism evidence="1 2">
    <name type="scientific">Streptomyces phage phiSASD1</name>
    <dbReference type="NCBI Taxonomy" id="747763"/>
    <lineage>
        <taxon>Viruses</taxon>
        <taxon>Duplodnaviria</taxon>
        <taxon>Heunggongvirae</taxon>
        <taxon>Uroviricota</taxon>
        <taxon>Caudoviricetes</taxon>
        <taxon>Sasdunavirus</taxon>
        <taxon>Sasdunavirus SASD1</taxon>
    </lineage>
</organism>
<accession>D7NW71</accession>
<evidence type="ECO:0000313" key="1">
    <source>
        <dbReference type="EMBL" id="ADE43469.1"/>
    </source>
</evidence>
<dbReference type="Proteomes" id="UP000000384">
    <property type="component" value="Segment"/>
</dbReference>
<keyword evidence="2" id="KW-1185">Reference proteome</keyword>
<sequence length="77" mass="8438">MTVADPFRLEPMMNLSDPGPLVIPVPMPREEALAKVTEQVNALATNGRGFQDGVRFADKVDAVERLARFLAGDQKEV</sequence>
<dbReference type="GeneID" id="9284682"/>
<dbReference type="RefSeq" id="YP_003714752.1">
    <property type="nucleotide sequence ID" value="NC_014229.1"/>
</dbReference>
<protein>
    <submittedName>
        <fullName evidence="1">Gp2</fullName>
    </submittedName>
</protein>
<reference evidence="1 2" key="1">
    <citation type="journal article" date="2010" name="Virology">
        <title>Complete genomic sequence analysis of the temperate bacteriophage phiSASD1 of Streptomyces avermitilis.</title>
        <authorList>
            <person name="Wang S."/>
            <person name="Qiao X."/>
            <person name="Liu X."/>
            <person name="Zhang X."/>
            <person name="Wang C."/>
            <person name="Zhao X."/>
            <person name="Chen Z."/>
            <person name="Wen Y."/>
            <person name="Song Y."/>
        </authorList>
    </citation>
    <scope>NUCLEOTIDE SEQUENCE [LARGE SCALE GENOMIC DNA]</scope>
</reference>
<gene>
    <name evidence="1" type="primary">2</name>
    <name evidence="1" type="ORF">phiSA1p25</name>
</gene>
<evidence type="ECO:0000313" key="2">
    <source>
        <dbReference type="Proteomes" id="UP000000384"/>
    </source>
</evidence>
<dbReference type="EMBL" id="GQ379227">
    <property type="protein sequence ID" value="ADE43469.1"/>
    <property type="molecule type" value="Genomic_DNA"/>
</dbReference>